<dbReference type="Proteomes" id="UP000199652">
    <property type="component" value="Unassembled WGS sequence"/>
</dbReference>
<accession>A0A1H3HPD7</accession>
<dbReference type="Pfam" id="PF01554">
    <property type="entry name" value="MatE"/>
    <property type="match status" value="2"/>
</dbReference>
<evidence type="ECO:0000256" key="1">
    <source>
        <dbReference type="ARBA" id="ARBA00003408"/>
    </source>
</evidence>
<comment type="function">
    <text evidence="1">Multidrug efflux pump.</text>
</comment>
<evidence type="ECO:0000256" key="10">
    <source>
        <dbReference type="ARBA" id="ARBA00023065"/>
    </source>
</evidence>
<keyword evidence="7" id="KW-1003">Cell membrane</keyword>
<feature type="transmembrane region" description="Helical" evidence="13">
    <location>
        <begin position="47"/>
        <end position="76"/>
    </location>
</feature>
<keyword evidence="10" id="KW-0406">Ion transport</keyword>
<dbReference type="GO" id="GO:0042910">
    <property type="term" value="F:xenobiotic transmembrane transporter activity"/>
    <property type="evidence" value="ECO:0007669"/>
    <property type="project" value="InterPro"/>
</dbReference>
<keyword evidence="5" id="KW-0813">Transport</keyword>
<dbReference type="GO" id="GO:0015297">
    <property type="term" value="F:antiporter activity"/>
    <property type="evidence" value="ECO:0007669"/>
    <property type="project" value="UniProtKB-KW"/>
</dbReference>
<reference evidence="15" key="1">
    <citation type="submission" date="2016-10" db="EMBL/GenBank/DDBJ databases">
        <authorList>
            <person name="Varghese N."/>
            <person name="Submissions S."/>
        </authorList>
    </citation>
    <scope>NUCLEOTIDE SEQUENCE [LARGE SCALE GENOMIC DNA]</scope>
    <source>
        <strain evidence="15">VPI 5359</strain>
    </source>
</reference>
<dbReference type="AlphaFoldDB" id="A0A1H3HPD7"/>
<dbReference type="InterPro" id="IPR048279">
    <property type="entry name" value="MdtK-like"/>
</dbReference>
<feature type="transmembrane region" description="Helical" evidence="13">
    <location>
        <begin position="351"/>
        <end position="375"/>
    </location>
</feature>
<dbReference type="PIRSF" id="PIRSF006603">
    <property type="entry name" value="DinF"/>
    <property type="match status" value="1"/>
</dbReference>
<feature type="transmembrane region" description="Helical" evidence="13">
    <location>
        <begin position="382"/>
        <end position="402"/>
    </location>
</feature>
<dbReference type="InterPro" id="IPR050222">
    <property type="entry name" value="MATE_MdtK"/>
</dbReference>
<feature type="transmembrane region" description="Helical" evidence="13">
    <location>
        <begin position="7"/>
        <end position="27"/>
    </location>
</feature>
<dbReference type="NCBIfam" id="TIGR00797">
    <property type="entry name" value="matE"/>
    <property type="match status" value="1"/>
</dbReference>
<proteinExistence type="inferred from homology"/>
<protein>
    <recommendedName>
        <fullName evidence="4">Probable multidrug resistance protein NorM</fullName>
    </recommendedName>
    <alternativeName>
        <fullName evidence="12">Multidrug-efflux transporter</fullName>
    </alternativeName>
</protein>
<keyword evidence="6" id="KW-0050">Antiport</keyword>
<keyword evidence="9 13" id="KW-1133">Transmembrane helix</keyword>
<dbReference type="PANTHER" id="PTHR43298">
    <property type="entry name" value="MULTIDRUG RESISTANCE PROTEIN NORM-RELATED"/>
    <property type="match status" value="1"/>
</dbReference>
<evidence type="ECO:0000256" key="11">
    <source>
        <dbReference type="ARBA" id="ARBA00023136"/>
    </source>
</evidence>
<keyword evidence="8 13" id="KW-0812">Transmembrane</keyword>
<evidence type="ECO:0000256" key="4">
    <source>
        <dbReference type="ARBA" id="ARBA00020268"/>
    </source>
</evidence>
<keyword evidence="11 13" id="KW-0472">Membrane</keyword>
<evidence type="ECO:0000313" key="15">
    <source>
        <dbReference type="Proteomes" id="UP000199652"/>
    </source>
</evidence>
<dbReference type="STRING" id="1528.SAMN04488579_11862"/>
<feature type="transmembrane region" description="Helical" evidence="13">
    <location>
        <begin position="161"/>
        <end position="183"/>
    </location>
</feature>
<feature type="transmembrane region" description="Helical" evidence="13">
    <location>
        <begin position="189"/>
        <end position="210"/>
    </location>
</feature>
<evidence type="ECO:0000256" key="9">
    <source>
        <dbReference type="ARBA" id="ARBA00022989"/>
    </source>
</evidence>
<evidence type="ECO:0000313" key="14">
    <source>
        <dbReference type="EMBL" id="SDY17095.1"/>
    </source>
</evidence>
<dbReference type="GO" id="GO:0005886">
    <property type="term" value="C:plasma membrane"/>
    <property type="evidence" value="ECO:0007669"/>
    <property type="project" value="UniProtKB-SubCell"/>
</dbReference>
<evidence type="ECO:0000256" key="2">
    <source>
        <dbReference type="ARBA" id="ARBA00004651"/>
    </source>
</evidence>
<evidence type="ECO:0000256" key="8">
    <source>
        <dbReference type="ARBA" id="ARBA00022692"/>
    </source>
</evidence>
<dbReference type="InterPro" id="IPR002528">
    <property type="entry name" value="MATE_fam"/>
</dbReference>
<organism evidence="14 15">
    <name type="scientific">Eubacterium barkeri</name>
    <name type="common">Clostridium barkeri</name>
    <dbReference type="NCBI Taxonomy" id="1528"/>
    <lineage>
        <taxon>Bacteria</taxon>
        <taxon>Bacillati</taxon>
        <taxon>Bacillota</taxon>
        <taxon>Clostridia</taxon>
        <taxon>Eubacteriales</taxon>
        <taxon>Eubacteriaceae</taxon>
        <taxon>Eubacterium</taxon>
    </lineage>
</organism>
<keyword evidence="15" id="KW-1185">Reference proteome</keyword>
<feature type="transmembrane region" description="Helical" evidence="13">
    <location>
        <begin position="408"/>
        <end position="428"/>
    </location>
</feature>
<dbReference type="CDD" id="cd13138">
    <property type="entry name" value="MATE_yoeA_like"/>
    <property type="match status" value="1"/>
</dbReference>
<gene>
    <name evidence="14" type="ORF">SAMN04488579_11862</name>
</gene>
<comment type="similarity">
    <text evidence="3">Belongs to the multi antimicrobial extrusion (MATE) (TC 2.A.66.1) family.</text>
</comment>
<sequence length="444" mass="47425">MTKGSPARILIFFTLPMLIGNLFQQFYNIVDTIVVGNFVGAGALASVGASTTLVFLLLCFAIGVSMGCSVLVSQYYGAGETQKMRQAVFVSMVFILVVGTLLSVFGVIGADWLLSITNVPVEILADAKTYFVVYCFGGLFVFIYNALAAMCRAIGDSKTPLYFLIATSLLNIAGDLLFVLQFGMGVAGVAWATMISQGISALACGIYVFCRVPALKITRSDCVFSWRMLWDLVVYAVPSTIQQSIVSFSLVAVQGLVNTFGMTTIAGYTAACKIDQFAIQPLLSLNLATTSFTAQNVGAKKYDRVEEGFRTSVLLVVAICVVISGAIWLWGADLIGLFVDSVESAGVIDAGVSYIRVVSVCYIIMGMMFTAASVLRGAGDMGYFLVGSLLNFSARIIAAYSLASVLGFSAIAYSIPIGWILGLAFNLIRYKSGGWKDKALVQKA</sequence>
<dbReference type="EMBL" id="FNOU01000018">
    <property type="protein sequence ID" value="SDY17095.1"/>
    <property type="molecule type" value="Genomic_DNA"/>
</dbReference>
<evidence type="ECO:0000256" key="7">
    <source>
        <dbReference type="ARBA" id="ARBA00022475"/>
    </source>
</evidence>
<feature type="transmembrane region" description="Helical" evidence="13">
    <location>
        <begin position="130"/>
        <end position="149"/>
    </location>
</feature>
<comment type="subcellular location">
    <subcellularLocation>
        <location evidence="2">Cell membrane</location>
        <topology evidence="2">Multi-pass membrane protein</topology>
    </subcellularLocation>
</comment>
<name>A0A1H3HPD7_EUBBA</name>
<dbReference type="GO" id="GO:0006811">
    <property type="term" value="P:monoatomic ion transport"/>
    <property type="evidence" value="ECO:0007669"/>
    <property type="project" value="UniProtKB-KW"/>
</dbReference>
<evidence type="ECO:0000256" key="5">
    <source>
        <dbReference type="ARBA" id="ARBA00022448"/>
    </source>
</evidence>
<feature type="transmembrane region" description="Helical" evidence="13">
    <location>
        <begin position="88"/>
        <end position="110"/>
    </location>
</feature>
<evidence type="ECO:0000256" key="13">
    <source>
        <dbReference type="SAM" id="Phobius"/>
    </source>
</evidence>
<feature type="transmembrane region" description="Helical" evidence="13">
    <location>
        <begin position="311"/>
        <end position="331"/>
    </location>
</feature>
<evidence type="ECO:0000256" key="12">
    <source>
        <dbReference type="ARBA" id="ARBA00031636"/>
    </source>
</evidence>
<evidence type="ECO:0000256" key="3">
    <source>
        <dbReference type="ARBA" id="ARBA00010199"/>
    </source>
</evidence>
<evidence type="ECO:0000256" key="6">
    <source>
        <dbReference type="ARBA" id="ARBA00022449"/>
    </source>
</evidence>
<dbReference type="PANTHER" id="PTHR43298:SF2">
    <property type="entry name" value="FMN_FAD EXPORTER YEEO-RELATED"/>
    <property type="match status" value="1"/>
</dbReference>